<dbReference type="EMBL" id="VCKX01000244">
    <property type="protein sequence ID" value="TMR24231.1"/>
    <property type="molecule type" value="Genomic_DNA"/>
</dbReference>
<name>A0A5S4FVV3_9ACTN</name>
<protein>
    <submittedName>
        <fullName evidence="2">Uncharacterized protein</fullName>
    </submittedName>
</protein>
<accession>A0A5S4FVV3</accession>
<organism evidence="2 3">
    <name type="scientific">Nonomuraea zeae</name>
    <dbReference type="NCBI Taxonomy" id="1642303"/>
    <lineage>
        <taxon>Bacteria</taxon>
        <taxon>Bacillati</taxon>
        <taxon>Actinomycetota</taxon>
        <taxon>Actinomycetes</taxon>
        <taxon>Streptosporangiales</taxon>
        <taxon>Streptosporangiaceae</taxon>
        <taxon>Nonomuraea</taxon>
    </lineage>
</organism>
<comment type="caution">
    <text evidence="2">The sequence shown here is derived from an EMBL/GenBank/DDBJ whole genome shotgun (WGS) entry which is preliminary data.</text>
</comment>
<reference evidence="2 3" key="1">
    <citation type="submission" date="2019-05" db="EMBL/GenBank/DDBJ databases">
        <title>Draft genome sequence of Nonomuraea zeae DSM 100528.</title>
        <authorList>
            <person name="Saricaoglu S."/>
            <person name="Isik K."/>
        </authorList>
    </citation>
    <scope>NUCLEOTIDE SEQUENCE [LARGE SCALE GENOMIC DNA]</scope>
    <source>
        <strain evidence="2 3">DSM 100528</strain>
    </source>
</reference>
<feature type="region of interest" description="Disordered" evidence="1">
    <location>
        <begin position="14"/>
        <end position="50"/>
    </location>
</feature>
<gene>
    <name evidence="2" type="ORF">ETD85_46940</name>
</gene>
<evidence type="ECO:0000256" key="1">
    <source>
        <dbReference type="SAM" id="MobiDB-lite"/>
    </source>
</evidence>
<sequence length="73" mass="7776">MFIAVIGLLVAAAAARSTRPPRSPPPRRATSWTSAGNSRSLPPAERDTLSAAAWRSSEKLRAFFQTIEPATPG</sequence>
<keyword evidence="3" id="KW-1185">Reference proteome</keyword>
<dbReference type="AlphaFoldDB" id="A0A5S4FVV3"/>
<proteinExistence type="predicted"/>
<evidence type="ECO:0000313" key="2">
    <source>
        <dbReference type="EMBL" id="TMR24231.1"/>
    </source>
</evidence>
<dbReference type="Proteomes" id="UP000306628">
    <property type="component" value="Unassembled WGS sequence"/>
</dbReference>
<evidence type="ECO:0000313" key="3">
    <source>
        <dbReference type="Proteomes" id="UP000306628"/>
    </source>
</evidence>
<dbReference type="RefSeq" id="WP_138696338.1">
    <property type="nucleotide sequence ID" value="NZ_JBHSAZ010000096.1"/>
</dbReference>